<keyword evidence="5" id="KW-1185">Reference proteome</keyword>
<dbReference type="EMBL" id="JAPDRN010000015">
    <property type="protein sequence ID" value="KAJ9640138.1"/>
    <property type="molecule type" value="Genomic_DNA"/>
</dbReference>
<evidence type="ECO:0000259" key="3">
    <source>
        <dbReference type="Pfam" id="PF00144"/>
    </source>
</evidence>
<dbReference type="InterPro" id="IPR012338">
    <property type="entry name" value="Beta-lactam/transpept-like"/>
</dbReference>
<protein>
    <recommendedName>
        <fullName evidence="3">Beta-lactamase-related domain-containing protein</fullName>
    </recommendedName>
</protein>
<comment type="caution">
    <text evidence="4">The sequence shown here is derived from an EMBL/GenBank/DDBJ whole genome shotgun (WGS) entry which is preliminary data.</text>
</comment>
<proteinExistence type="inferred from homology"/>
<dbReference type="AlphaFoldDB" id="A0AA38Y9J0"/>
<dbReference type="Pfam" id="PF00144">
    <property type="entry name" value="Beta-lactamase"/>
    <property type="match status" value="1"/>
</dbReference>
<dbReference type="InterPro" id="IPR050789">
    <property type="entry name" value="Diverse_Enzym_Activities"/>
</dbReference>
<dbReference type="InterPro" id="IPR001466">
    <property type="entry name" value="Beta-lactam-related"/>
</dbReference>
<sequence>MGFRETLQAAVAPGPDRRIPGAVVMAADASGKIIYSQAEGQTSVDPDEAKPMSIDTTFWIASCTKLATSIAALQAVEKGLLDLDADISKVLPEWKEPEILTGFSDAGEPQLKKASKKITLRQLLSHSSGMGYDFLNPELAKWRQFKGQPIGASGEPLAQQTKRQFLPLVYEPGEGWSYSVAIDWAGKMVEKVNGGVRLGEYLKRHIWEPLGMTSTGFRIAENDRIRNNLCPTTKRELTGELAPSAPYNHQNPVDDLGGGGLYSSAADYIKLLISLLKNDGTLLKPETTKMMFEPQLADPRHLLVHTQNPKTGGMFRNGVDSESWNFGLGGILTTAEVPGVCKKGTMSWGGLPNLFWWIDPVAGNCGIYASQLLPPGDPTSIALSVEFHKEIYACSNGS</sequence>
<dbReference type="Gene3D" id="3.40.710.10">
    <property type="entry name" value="DD-peptidase/beta-lactamase superfamily"/>
    <property type="match status" value="1"/>
</dbReference>
<dbReference type="PANTHER" id="PTHR43283:SF17">
    <property type="entry name" value="(LOVD), PUTATIVE (AFU_ORTHOLOGUE AFUA_5G00920)-RELATED"/>
    <property type="match status" value="1"/>
</dbReference>
<evidence type="ECO:0000256" key="2">
    <source>
        <dbReference type="ARBA" id="ARBA00022801"/>
    </source>
</evidence>
<evidence type="ECO:0000256" key="1">
    <source>
        <dbReference type="ARBA" id="ARBA00009009"/>
    </source>
</evidence>
<reference evidence="4" key="1">
    <citation type="submission" date="2022-10" db="EMBL/GenBank/DDBJ databases">
        <title>Culturing micro-colonial fungi from biological soil crusts in the Mojave desert and describing Neophaeococcomyces mojavensis, and introducing the new genera and species Taxawa tesnikishii.</title>
        <authorList>
            <person name="Kurbessoian T."/>
            <person name="Stajich J.E."/>
        </authorList>
    </citation>
    <scope>NUCLEOTIDE SEQUENCE</scope>
    <source>
        <strain evidence="4">TK_35</strain>
    </source>
</reference>
<dbReference type="GO" id="GO:0016787">
    <property type="term" value="F:hydrolase activity"/>
    <property type="evidence" value="ECO:0007669"/>
    <property type="project" value="UniProtKB-KW"/>
</dbReference>
<dbReference type="Proteomes" id="UP001172681">
    <property type="component" value="Unassembled WGS sequence"/>
</dbReference>
<accession>A0AA38Y9J0</accession>
<name>A0AA38Y9J0_9EURO</name>
<organism evidence="4 5">
    <name type="scientific">Knufia peltigerae</name>
    <dbReference type="NCBI Taxonomy" id="1002370"/>
    <lineage>
        <taxon>Eukaryota</taxon>
        <taxon>Fungi</taxon>
        <taxon>Dikarya</taxon>
        <taxon>Ascomycota</taxon>
        <taxon>Pezizomycotina</taxon>
        <taxon>Eurotiomycetes</taxon>
        <taxon>Chaetothyriomycetidae</taxon>
        <taxon>Chaetothyriales</taxon>
        <taxon>Trichomeriaceae</taxon>
        <taxon>Knufia</taxon>
    </lineage>
</organism>
<evidence type="ECO:0000313" key="5">
    <source>
        <dbReference type="Proteomes" id="UP001172681"/>
    </source>
</evidence>
<evidence type="ECO:0000313" key="4">
    <source>
        <dbReference type="EMBL" id="KAJ9640138.1"/>
    </source>
</evidence>
<dbReference type="SUPFAM" id="SSF56601">
    <property type="entry name" value="beta-lactamase/transpeptidase-like"/>
    <property type="match status" value="1"/>
</dbReference>
<keyword evidence="2" id="KW-0378">Hydrolase</keyword>
<dbReference type="PANTHER" id="PTHR43283">
    <property type="entry name" value="BETA-LACTAMASE-RELATED"/>
    <property type="match status" value="1"/>
</dbReference>
<comment type="similarity">
    <text evidence="1">Belongs to the class-A beta-lactamase family.</text>
</comment>
<feature type="domain" description="Beta-lactamase-related" evidence="3">
    <location>
        <begin position="8"/>
        <end position="376"/>
    </location>
</feature>
<gene>
    <name evidence="4" type="ORF">H2204_003363</name>
</gene>